<evidence type="ECO:0000256" key="1">
    <source>
        <dbReference type="SAM" id="Phobius"/>
    </source>
</evidence>
<evidence type="ECO:0000313" key="2">
    <source>
        <dbReference type="EMBL" id="KFG29716.1"/>
    </source>
</evidence>
<dbReference type="Proteomes" id="UP000028828">
    <property type="component" value="Unassembled WGS sequence"/>
</dbReference>
<organism evidence="2 3">
    <name type="scientific">Toxoplasma gondii p89</name>
    <dbReference type="NCBI Taxonomy" id="943119"/>
    <lineage>
        <taxon>Eukaryota</taxon>
        <taxon>Sar</taxon>
        <taxon>Alveolata</taxon>
        <taxon>Apicomplexa</taxon>
        <taxon>Conoidasida</taxon>
        <taxon>Coccidia</taxon>
        <taxon>Eucoccidiorida</taxon>
        <taxon>Eimeriorina</taxon>
        <taxon>Sarcocystidae</taxon>
        <taxon>Toxoplasma</taxon>
    </lineage>
</organism>
<comment type="caution">
    <text evidence="2">The sequence shown here is derived from an EMBL/GenBank/DDBJ whole genome shotgun (WGS) entry which is preliminary data.</text>
</comment>
<feature type="transmembrane region" description="Helical" evidence="1">
    <location>
        <begin position="124"/>
        <end position="145"/>
    </location>
</feature>
<sequence length="180" mass="20785">MWTLETTARERNCTCQLAWRSIGRPRRDFWRNPNPQRRAHVLKVTGENRIACAGVSEAYSSRERGCFFAKIRRLLLPENRAFFRVSILFGVLSLNRVYPFTLFVAAFDPHSRLSRVGTCRTVPFFHRTVLAGLSRFCIFHLLFWLPLCCDSFFRLVPSAFFDNTPALCSTASAQATRERA</sequence>
<dbReference type="VEuPathDB" id="ToxoDB:TGP89_267585"/>
<dbReference type="AlphaFoldDB" id="A0A086JC48"/>
<evidence type="ECO:0000313" key="3">
    <source>
        <dbReference type="Proteomes" id="UP000028828"/>
    </source>
</evidence>
<reference evidence="2 3" key="1">
    <citation type="submission" date="2014-03" db="EMBL/GenBank/DDBJ databases">
        <authorList>
            <person name="Sibley D."/>
            <person name="Venepally P."/>
            <person name="Karamycheva S."/>
            <person name="Hadjithomas M."/>
            <person name="Khan A."/>
            <person name="Brunk B."/>
            <person name="Roos D."/>
            <person name="Caler E."/>
            <person name="Lorenzi H."/>
        </authorList>
    </citation>
    <scope>NUCLEOTIDE SEQUENCE [LARGE SCALE GENOMIC DNA]</scope>
    <source>
        <strain evidence="3">p89</strain>
    </source>
</reference>
<proteinExistence type="predicted"/>
<accession>A0A086JC48</accession>
<gene>
    <name evidence="2" type="ORF">TGP89_267585</name>
</gene>
<keyword evidence="1 2" id="KW-0812">Transmembrane</keyword>
<keyword evidence="1" id="KW-0472">Membrane</keyword>
<protein>
    <submittedName>
        <fullName evidence="2">Putative transmembrane protein</fullName>
    </submittedName>
</protein>
<dbReference type="EMBL" id="AEYI02002133">
    <property type="protein sequence ID" value="KFG29716.1"/>
    <property type="molecule type" value="Genomic_DNA"/>
</dbReference>
<name>A0A086JC48_TOXGO</name>
<keyword evidence="1" id="KW-1133">Transmembrane helix</keyword>
<feature type="transmembrane region" description="Helical" evidence="1">
    <location>
        <begin position="81"/>
        <end position="104"/>
    </location>
</feature>